<keyword evidence="2" id="KW-1185">Reference proteome</keyword>
<gene>
    <name evidence="1" type="ORF">H359_1051</name>
</gene>
<protein>
    <submittedName>
        <fullName evidence="1">Inner membrane protein</fullName>
    </submittedName>
</protein>
<comment type="caution">
    <text evidence="1">The sequence shown here is derived from an EMBL/GenBank/DDBJ whole genome shotgun (WGS) entry which is preliminary data.</text>
</comment>
<evidence type="ECO:0000313" key="2">
    <source>
        <dbReference type="Proteomes" id="UP000016064"/>
    </source>
</evidence>
<name>A0ABP2XDW5_9CHLA</name>
<dbReference type="Proteomes" id="UP000016064">
    <property type="component" value="Unassembled WGS sequence"/>
</dbReference>
<accession>A0ABP2XDW5</accession>
<sequence>MALSLVCAVLVPCIRFYCSLHRSLEDDILNLQLPPIIDTCFFAVEKNMRDQMRNGDLPCQGEGYLGSYLYTSQGNILKVSYTYTVNIRKAVRNESRQVNACFADVEIHLFAGSRQTISIERSVCVVL</sequence>
<proteinExistence type="predicted"/>
<dbReference type="EMBL" id="APJW01000004">
    <property type="protein sequence ID" value="EQM62284.1"/>
    <property type="molecule type" value="Genomic_DNA"/>
</dbReference>
<organism evidence="1 2">
    <name type="scientific">Chlamydia ibidis 10-1398/6</name>
    <dbReference type="NCBI Taxonomy" id="1046581"/>
    <lineage>
        <taxon>Bacteria</taxon>
        <taxon>Pseudomonadati</taxon>
        <taxon>Chlamydiota</taxon>
        <taxon>Chlamydiia</taxon>
        <taxon>Chlamydiales</taxon>
        <taxon>Chlamydiaceae</taxon>
        <taxon>Chlamydia/Chlamydophila group</taxon>
        <taxon>Chlamydia</taxon>
    </lineage>
</organism>
<evidence type="ECO:0000313" key="1">
    <source>
        <dbReference type="EMBL" id="EQM62284.1"/>
    </source>
</evidence>
<reference evidence="1 2" key="1">
    <citation type="submission" date="2013-07" db="EMBL/GenBank/DDBJ databases">
        <title>Isolation of a new Chlamydia species from the feral Sacred Ibis (Threskiornis aethiopicus): Chlamydia ibidis.</title>
        <authorList>
            <person name="Vorimore F."/>
            <person name="Hsia R.-C."/>
            <person name="Huot-Creasy H."/>
            <person name="Bastian S."/>
            <person name="Deruyter L."/>
            <person name="Passet A."/>
            <person name="Sachse K."/>
            <person name="Bavoil P."/>
            <person name="Myers G."/>
            <person name="Laroucau K."/>
        </authorList>
    </citation>
    <scope>NUCLEOTIDE SEQUENCE [LARGE SCALE GENOMIC DNA]</scope>
    <source>
        <strain evidence="1 2">10-1398/6</strain>
    </source>
</reference>